<keyword evidence="2" id="KW-0472">Membrane</keyword>
<dbReference type="Proteomes" id="UP000193067">
    <property type="component" value="Unassembled WGS sequence"/>
</dbReference>
<keyword evidence="4" id="KW-1185">Reference proteome</keyword>
<keyword evidence="2" id="KW-1133">Transmembrane helix</keyword>
<feature type="transmembrane region" description="Helical" evidence="2">
    <location>
        <begin position="44"/>
        <end position="69"/>
    </location>
</feature>
<proteinExistence type="predicted"/>
<gene>
    <name evidence="3" type="ORF">PYCCODRAFT_1436681</name>
</gene>
<evidence type="ECO:0000256" key="1">
    <source>
        <dbReference type="SAM" id="MobiDB-lite"/>
    </source>
</evidence>
<evidence type="ECO:0000256" key="2">
    <source>
        <dbReference type="SAM" id="Phobius"/>
    </source>
</evidence>
<feature type="region of interest" description="Disordered" evidence="1">
    <location>
        <begin position="72"/>
        <end position="146"/>
    </location>
</feature>
<reference evidence="3 4" key="1">
    <citation type="journal article" date="2015" name="Biotechnol. Biofuels">
        <title>Enhanced degradation of softwood versus hardwood by the white-rot fungus Pycnoporus coccineus.</title>
        <authorList>
            <person name="Couturier M."/>
            <person name="Navarro D."/>
            <person name="Chevret D."/>
            <person name="Henrissat B."/>
            <person name="Piumi F."/>
            <person name="Ruiz-Duenas F.J."/>
            <person name="Martinez A.T."/>
            <person name="Grigoriev I.V."/>
            <person name="Riley R."/>
            <person name="Lipzen A."/>
            <person name="Berrin J.G."/>
            <person name="Master E.R."/>
            <person name="Rosso M.N."/>
        </authorList>
    </citation>
    <scope>NUCLEOTIDE SEQUENCE [LARGE SCALE GENOMIC DNA]</scope>
    <source>
        <strain evidence="3 4">BRFM310</strain>
    </source>
</reference>
<protein>
    <submittedName>
        <fullName evidence="3">Uncharacterized protein</fullName>
    </submittedName>
</protein>
<name>A0A1Y2IJ48_TRAC3</name>
<sequence length="146" mass="15435">MPPSTNHEPVPLFPNPISNAYPAHPSTHLESLPLEEPHHTNSHLAVVLGAVLGTITLVALIAAAVVPVLRRRRRRPQRSGALTGTRIDTPAGKQLCDRGKPRDDEGGSSATSVLALSARPCEGWESAGDSERGRAVASNVYVGKPC</sequence>
<dbReference type="EMBL" id="KZ084113">
    <property type="protein sequence ID" value="OSD01190.1"/>
    <property type="molecule type" value="Genomic_DNA"/>
</dbReference>
<organism evidence="3 4">
    <name type="scientific">Trametes coccinea (strain BRFM310)</name>
    <name type="common">Pycnoporus coccineus</name>
    <dbReference type="NCBI Taxonomy" id="1353009"/>
    <lineage>
        <taxon>Eukaryota</taxon>
        <taxon>Fungi</taxon>
        <taxon>Dikarya</taxon>
        <taxon>Basidiomycota</taxon>
        <taxon>Agaricomycotina</taxon>
        <taxon>Agaricomycetes</taxon>
        <taxon>Polyporales</taxon>
        <taxon>Polyporaceae</taxon>
        <taxon>Trametes</taxon>
    </lineage>
</organism>
<keyword evidence="2" id="KW-0812">Transmembrane</keyword>
<evidence type="ECO:0000313" key="3">
    <source>
        <dbReference type="EMBL" id="OSD01190.1"/>
    </source>
</evidence>
<evidence type="ECO:0000313" key="4">
    <source>
        <dbReference type="Proteomes" id="UP000193067"/>
    </source>
</evidence>
<accession>A0A1Y2IJ48</accession>
<feature type="region of interest" description="Disordered" evidence="1">
    <location>
        <begin position="1"/>
        <end position="34"/>
    </location>
</feature>
<dbReference type="AlphaFoldDB" id="A0A1Y2IJ48"/>
<feature type="compositionally biased region" description="Basic and acidic residues" evidence="1">
    <location>
        <begin position="95"/>
        <end position="105"/>
    </location>
</feature>